<accession>A0A0A1T6C8</accession>
<sequence>MSSAFWISQSPLSDPGNDPKLLEAINALPSDIASLRDIVSQFCLHYQARRSEVRPDRLDEIHTRYAGVMFERILSRNPSLTAKRSSDERTVGCCRDSALLLASILRQKGIPARIRIGSAAYFSPGKMIDHTVTEMWDADLKRWRLVDPDMPVGWKKYAYGKQVDFLDLRPGIDFQNGSEAWLSARSGEIDASNYIIGESVAFKGLPYLAVNVQSDLAAMNKQEMLLWDLWGIGAECTPDSMPDEMIPVADEISMSLIDREIEPEKIQQFMQRSNLALTEEILRLDPNSPAAGPKKVNVARALGKV</sequence>
<protein>
    <recommendedName>
        <fullName evidence="1">Transglutaminase-like domain-containing protein</fullName>
    </recommendedName>
</protein>
<reference evidence="2 3" key="1">
    <citation type="journal article" date="2015" name="Genome Announc.">
        <title>Draft Genome Sequence and Gene Annotation of the Entomopathogenic Fungus Verticillium hemipterigenum.</title>
        <authorList>
            <person name="Horn F."/>
            <person name="Habel A."/>
            <person name="Scharf D.H."/>
            <person name="Dworschak J."/>
            <person name="Brakhage A.A."/>
            <person name="Guthke R."/>
            <person name="Hertweck C."/>
            <person name="Linde J."/>
        </authorList>
    </citation>
    <scope>NUCLEOTIDE SEQUENCE [LARGE SCALE GENOMIC DNA]</scope>
</reference>
<dbReference type="OrthoDB" id="2308942at2759"/>
<gene>
    <name evidence="2" type="ORF">VHEMI06167</name>
</gene>
<dbReference type="AlphaFoldDB" id="A0A0A1T6C8"/>
<feature type="domain" description="Transglutaminase-like" evidence="1">
    <location>
        <begin position="89"/>
        <end position="148"/>
    </location>
</feature>
<evidence type="ECO:0000313" key="3">
    <source>
        <dbReference type="Proteomes" id="UP000039046"/>
    </source>
</evidence>
<proteinExistence type="predicted"/>
<dbReference type="InterPro" id="IPR038765">
    <property type="entry name" value="Papain-like_cys_pep_sf"/>
</dbReference>
<dbReference type="InterPro" id="IPR002931">
    <property type="entry name" value="Transglutaminase-like"/>
</dbReference>
<dbReference type="Proteomes" id="UP000039046">
    <property type="component" value="Unassembled WGS sequence"/>
</dbReference>
<organism evidence="2 3">
    <name type="scientific">[Torrubiella] hemipterigena</name>
    <dbReference type="NCBI Taxonomy" id="1531966"/>
    <lineage>
        <taxon>Eukaryota</taxon>
        <taxon>Fungi</taxon>
        <taxon>Dikarya</taxon>
        <taxon>Ascomycota</taxon>
        <taxon>Pezizomycotina</taxon>
        <taxon>Sordariomycetes</taxon>
        <taxon>Hypocreomycetidae</taxon>
        <taxon>Hypocreales</taxon>
        <taxon>Clavicipitaceae</taxon>
        <taxon>Clavicipitaceae incertae sedis</taxon>
        <taxon>'Torrubiella' clade</taxon>
    </lineage>
</organism>
<evidence type="ECO:0000313" key="2">
    <source>
        <dbReference type="EMBL" id="CEJ90379.1"/>
    </source>
</evidence>
<dbReference type="HOGENOM" id="CLU_064712_1_0_1"/>
<dbReference type="SUPFAM" id="SSF54001">
    <property type="entry name" value="Cysteine proteinases"/>
    <property type="match status" value="1"/>
</dbReference>
<dbReference type="EMBL" id="CDHN01000003">
    <property type="protein sequence ID" value="CEJ90379.1"/>
    <property type="molecule type" value="Genomic_DNA"/>
</dbReference>
<dbReference type="Gene3D" id="3.10.620.30">
    <property type="match status" value="1"/>
</dbReference>
<dbReference type="Pfam" id="PF01841">
    <property type="entry name" value="Transglut_core"/>
    <property type="match status" value="1"/>
</dbReference>
<keyword evidence="3" id="KW-1185">Reference proteome</keyword>
<name>A0A0A1T6C8_9HYPO</name>
<evidence type="ECO:0000259" key="1">
    <source>
        <dbReference type="Pfam" id="PF01841"/>
    </source>
</evidence>